<name>A0AAQ6IB72_ANATE</name>
<reference evidence="2 3" key="1">
    <citation type="submission" date="2021-04" db="EMBL/GenBank/DDBJ databases">
        <authorList>
            <consortium name="Wellcome Sanger Institute Data Sharing"/>
        </authorList>
    </citation>
    <scope>NUCLEOTIDE SEQUENCE [LARGE SCALE GENOMIC DNA]</scope>
</reference>
<keyword evidence="3" id="KW-1185">Reference proteome</keyword>
<dbReference type="GeneTree" id="ENSGT00940000177557"/>
<sequence length="114" mass="13198">VSCSSPESLKLCSPMDHNSYSPQDSFSSSSSSSCYDSPTRMESSYHSFSSEHYHYQHCSVQDSYCLPHCWPGQQESFSVPEYAPYYNTTDYPYACPVEENYFKRDFQMSSEMCY</sequence>
<feature type="region of interest" description="Disordered" evidence="1">
    <location>
        <begin position="1"/>
        <end position="43"/>
    </location>
</feature>
<evidence type="ECO:0000313" key="2">
    <source>
        <dbReference type="Ensembl" id="ENSATEP00000074085.1"/>
    </source>
</evidence>
<protein>
    <submittedName>
        <fullName evidence="2">Uncharacterized protein</fullName>
    </submittedName>
</protein>
<proteinExistence type="predicted"/>
<accession>A0AAQ6IB72</accession>
<organism evidence="2 3">
    <name type="scientific">Anabas testudineus</name>
    <name type="common">Climbing perch</name>
    <name type="synonym">Anthias testudineus</name>
    <dbReference type="NCBI Taxonomy" id="64144"/>
    <lineage>
        <taxon>Eukaryota</taxon>
        <taxon>Metazoa</taxon>
        <taxon>Chordata</taxon>
        <taxon>Craniata</taxon>
        <taxon>Vertebrata</taxon>
        <taxon>Euteleostomi</taxon>
        <taxon>Actinopterygii</taxon>
        <taxon>Neopterygii</taxon>
        <taxon>Teleostei</taxon>
        <taxon>Neoteleostei</taxon>
        <taxon>Acanthomorphata</taxon>
        <taxon>Anabantaria</taxon>
        <taxon>Anabantiformes</taxon>
        <taxon>Anabantoidei</taxon>
        <taxon>Anabantidae</taxon>
        <taxon>Anabas</taxon>
    </lineage>
</organism>
<evidence type="ECO:0000313" key="3">
    <source>
        <dbReference type="Proteomes" id="UP000265040"/>
    </source>
</evidence>
<reference evidence="2" key="2">
    <citation type="submission" date="2025-08" db="UniProtKB">
        <authorList>
            <consortium name="Ensembl"/>
        </authorList>
    </citation>
    <scope>IDENTIFICATION</scope>
</reference>
<feature type="compositionally biased region" description="Low complexity" evidence="1">
    <location>
        <begin position="19"/>
        <end position="43"/>
    </location>
</feature>
<dbReference type="Proteomes" id="UP000265040">
    <property type="component" value="Chromosome 13"/>
</dbReference>
<dbReference type="AlphaFoldDB" id="A0AAQ6IB72"/>
<reference evidence="2" key="3">
    <citation type="submission" date="2025-09" db="UniProtKB">
        <authorList>
            <consortium name="Ensembl"/>
        </authorList>
    </citation>
    <scope>IDENTIFICATION</scope>
</reference>
<evidence type="ECO:0000256" key="1">
    <source>
        <dbReference type="SAM" id="MobiDB-lite"/>
    </source>
</evidence>
<dbReference type="Ensembl" id="ENSATET00000052148.2">
    <property type="protein sequence ID" value="ENSATEP00000074085.1"/>
    <property type="gene ID" value="ENSATEG00000027496.2"/>
</dbReference>